<sequence>MKIVSACLVGCKCRYDNQSALHSKVENLVQSRQAVPVCPEQFGGLPTPRNPAEIVGGDGFDVLDGNAKVIDSEGNDVTQEFIDGAYRALNVAQTIGATTAILKKNSPSCGSDLIYDGSFSGMKKEGVGVTVALLLRNGLTVTSEDGD</sequence>
<protein>
    <submittedName>
        <fullName evidence="1">Uncharacterized protein YbbK (DUF523 family)</fullName>
    </submittedName>
</protein>
<dbReference type="InterPro" id="IPR007553">
    <property type="entry name" value="2-thiour_desulf"/>
</dbReference>
<dbReference type="Pfam" id="PF04463">
    <property type="entry name" value="2-thiour_desulf"/>
    <property type="match status" value="1"/>
</dbReference>
<dbReference type="AlphaFoldDB" id="A0A4R8LJA5"/>
<dbReference type="EMBL" id="SORF01000016">
    <property type="protein sequence ID" value="TDY42340.1"/>
    <property type="molecule type" value="Genomic_DNA"/>
</dbReference>
<comment type="caution">
    <text evidence="1">The sequence shown here is derived from an EMBL/GenBank/DDBJ whole genome shotgun (WGS) entry which is preliminary data.</text>
</comment>
<dbReference type="PANTHER" id="PTHR30087">
    <property type="entry name" value="INNER MEMBRANE PROTEIN"/>
    <property type="match status" value="1"/>
</dbReference>
<keyword evidence="2" id="KW-1185">Reference proteome</keyword>
<dbReference type="Proteomes" id="UP000294581">
    <property type="component" value="Unassembled WGS sequence"/>
</dbReference>
<evidence type="ECO:0000313" key="1">
    <source>
        <dbReference type="EMBL" id="TDY42340.1"/>
    </source>
</evidence>
<dbReference type="RefSeq" id="WP_067622857.1">
    <property type="nucleotide sequence ID" value="NZ_BSUS01000001.1"/>
</dbReference>
<evidence type="ECO:0000313" key="2">
    <source>
        <dbReference type="Proteomes" id="UP000294581"/>
    </source>
</evidence>
<organism evidence="1 2">
    <name type="scientific">Alicyclobacillus sacchari</name>
    <dbReference type="NCBI Taxonomy" id="392010"/>
    <lineage>
        <taxon>Bacteria</taxon>
        <taxon>Bacillati</taxon>
        <taxon>Bacillota</taxon>
        <taxon>Bacilli</taxon>
        <taxon>Bacillales</taxon>
        <taxon>Alicyclobacillaceae</taxon>
        <taxon>Alicyclobacillus</taxon>
    </lineage>
</organism>
<proteinExistence type="predicted"/>
<reference evidence="1 2" key="1">
    <citation type="submission" date="2019-03" db="EMBL/GenBank/DDBJ databases">
        <title>Genomic Encyclopedia of Type Strains, Phase IV (KMG-IV): sequencing the most valuable type-strain genomes for metagenomic binning, comparative biology and taxonomic classification.</title>
        <authorList>
            <person name="Goeker M."/>
        </authorList>
    </citation>
    <scope>NUCLEOTIDE SEQUENCE [LARGE SCALE GENOMIC DNA]</scope>
    <source>
        <strain evidence="1 2">DSM 17974</strain>
    </source>
</reference>
<gene>
    <name evidence="1" type="ORF">C7445_11618</name>
</gene>
<dbReference type="OrthoDB" id="9797779at2"/>
<accession>A0A4R8LJA5</accession>
<name>A0A4R8LJA5_9BACL</name>
<dbReference type="PANTHER" id="PTHR30087:SF1">
    <property type="entry name" value="HYPOTHETICAL CYTOSOLIC PROTEIN"/>
    <property type="match status" value="1"/>
</dbReference>